<reference evidence="1 2" key="1">
    <citation type="submission" date="2010-08" db="EMBL/GenBank/DDBJ databases">
        <title>Complete sequence of Gallionella capsiferriformans ES-2.</title>
        <authorList>
            <consortium name="US DOE Joint Genome Institute"/>
            <person name="Lucas S."/>
            <person name="Copeland A."/>
            <person name="Lapidus A."/>
            <person name="Cheng J.-F."/>
            <person name="Bruce D."/>
            <person name="Goodwin L."/>
            <person name="Pitluck S."/>
            <person name="Chertkov O."/>
            <person name="Davenport K.W."/>
            <person name="Detter J.C."/>
            <person name="Han C."/>
            <person name="Tapia R."/>
            <person name="Land M."/>
            <person name="Hauser L."/>
            <person name="Chang Y.-J."/>
            <person name="Jeffries C."/>
            <person name="Kyrpides N."/>
            <person name="Ivanova N."/>
            <person name="Mikhailova N."/>
            <person name="Shelobolina E.S."/>
            <person name="Picardal F."/>
            <person name="Roden E."/>
            <person name="Emerson D."/>
            <person name="Woyke T."/>
        </authorList>
    </citation>
    <scope>NUCLEOTIDE SEQUENCE [LARGE SCALE GENOMIC DNA]</scope>
    <source>
        <strain evidence="1 2">ES-2</strain>
    </source>
</reference>
<organism evidence="1 2">
    <name type="scientific">Gallionella capsiferriformans (strain ES-2)</name>
    <name type="common">Gallionella ferruginea capsiferriformans (strain ES-2)</name>
    <dbReference type="NCBI Taxonomy" id="395494"/>
    <lineage>
        <taxon>Bacteria</taxon>
        <taxon>Pseudomonadati</taxon>
        <taxon>Pseudomonadota</taxon>
        <taxon>Betaproteobacteria</taxon>
        <taxon>Nitrosomonadales</taxon>
        <taxon>Gallionellaceae</taxon>
        <taxon>Gallionella</taxon>
    </lineage>
</organism>
<sequence>MIETATLITLCMLYLIFFRPGKTPPLENPLVIERPGQYHLTLAPQLNLAQSFIEAIVRQIASLADVPANTETYYFEVRDSEVSAHGFECYLLAITRREGLLYIQAAPPLSKDQSTYLTVISEFAHRVLVRFPDDEAHAPAEEIVSAVQQASKQRGNQIKSL</sequence>
<protein>
    <submittedName>
        <fullName evidence="1">Uncharacterized protein</fullName>
    </submittedName>
</protein>
<accession>D9SCA5</accession>
<proteinExistence type="predicted"/>
<dbReference type="HOGENOM" id="CLU_1641304_0_0_4"/>
<dbReference type="EMBL" id="CP002159">
    <property type="protein sequence ID" value="ADL54570.1"/>
    <property type="molecule type" value="Genomic_DNA"/>
</dbReference>
<dbReference type="AlphaFoldDB" id="D9SCA5"/>
<dbReference type="STRING" id="395494.Galf_0527"/>
<dbReference type="Proteomes" id="UP000001235">
    <property type="component" value="Chromosome"/>
</dbReference>
<dbReference type="KEGG" id="gca:Galf_0527"/>
<keyword evidence="2" id="KW-1185">Reference proteome</keyword>
<dbReference type="eggNOG" id="ENOG5031WVI">
    <property type="taxonomic scope" value="Bacteria"/>
</dbReference>
<evidence type="ECO:0000313" key="1">
    <source>
        <dbReference type="EMBL" id="ADL54570.1"/>
    </source>
</evidence>
<gene>
    <name evidence="1" type="ordered locus">Galf_0527</name>
</gene>
<name>D9SCA5_GALCS</name>
<dbReference type="RefSeq" id="WP_013292513.1">
    <property type="nucleotide sequence ID" value="NC_014394.1"/>
</dbReference>
<evidence type="ECO:0000313" key="2">
    <source>
        <dbReference type="Proteomes" id="UP000001235"/>
    </source>
</evidence>
<dbReference type="OrthoDB" id="9809197at2"/>